<dbReference type="HOGENOM" id="CLU_000203_6_0_2"/>
<sequence>MQNNSQNIQIIDIDYYIDSNRPIIRIYGKDDAGKSICCLVPGFEPYFFAQADNPAELCNYLTDAFDCIQKADIVEKFLPIGYQTKKVPIVKITVTLPTDVRDIRDQIRDLPGVNEIFEADVLFHNRFLIDKNLHPLKWITITPAPAEKELHPTNIICEEIITAEKVEEIDKIAHAPFKYLAWDIECLPDNGALPTPDKSPIILMSIAFSPEYKGMNTLVLASKKIDGVDKETECYDNENDMINAFFSTVREYDPDVLTGFNTDGFDTKYVVDRCKKINTESGTPVINFKIGRDNRDLNFRVFGATTSVSISGRIVADVLPLIREGFKLKRYKLENVAKELIGKEKLDVPPQEMEAYWNDPSKIHTFIEYSRRDSELALELLLKLQLLDKYLALAQVSGRPLQDVINGGQTNLVEQLLMSRFREIDRLMAMKPNDEIVEERERESNVVGADVLDPKKGLHCNTVVEDYKSLYPTIMMARNLCYTTVIIDKTTPKESMIISPSDGHFIKPEIFKGIIPSILEGLLDKRVATKKMMKNARDENEKRVLDATQLALKILLNSFYGYSGYIRARLFSLEVANSVTSYGRENIRNTQNTINNEIVTLTIRDNQALTPNESDGTQPNDIIVLLTPIYGDTDSIFIHCTDINGNEFEEEEFTLDMSALVGKKIAEVVTSKLPEPMELQYEATAKRILLVAKKRYAMWQFEQAKDGWIQKIKVKGLETVRRDWCNLTSKTLNIILEAILKEGDVDKCITYVQDVIAKIRKINDTRDEAFIAELTLSKTLSRPPSSYKNKQPHLTVVEKIRERGGQVPITGERIPFLITTVGSGYVEQAEDPAYVIEHNIPIDTNYYIQKQIIPPALRLLETFGVKRTTLEINQNQKGLFDFGKQEKEEQSPKKKNSEPAPIDKQPSTDNNDKGTKRQKSLFEY</sequence>
<dbReference type="InterPro" id="IPR050240">
    <property type="entry name" value="DNA_pol_type-B"/>
</dbReference>
<feature type="compositionally biased region" description="Basic and acidic residues" evidence="8">
    <location>
        <begin position="910"/>
        <end position="924"/>
    </location>
</feature>
<dbReference type="Gene3D" id="3.90.1600.10">
    <property type="entry name" value="Palm domain of DNA polymerase"/>
    <property type="match status" value="1"/>
</dbReference>
<proteinExistence type="inferred from homology"/>
<dbReference type="SUPFAM" id="SSF53098">
    <property type="entry name" value="Ribonuclease H-like"/>
    <property type="match status" value="1"/>
</dbReference>
<dbReference type="KEGG" id="mhz:Metho_2679"/>
<comment type="similarity">
    <text evidence="1 7">Belongs to the DNA polymerase type-B family.</text>
</comment>
<dbReference type="PANTHER" id="PTHR10322">
    <property type="entry name" value="DNA POLYMERASE CATALYTIC SUBUNIT"/>
    <property type="match status" value="1"/>
</dbReference>
<dbReference type="GO" id="GO:0003887">
    <property type="term" value="F:DNA-directed DNA polymerase activity"/>
    <property type="evidence" value="ECO:0007669"/>
    <property type="project" value="UniProtKB-KW"/>
</dbReference>
<keyword evidence="4 7" id="KW-0239">DNA-directed DNA polymerase</keyword>
<dbReference type="InterPro" id="IPR043502">
    <property type="entry name" value="DNA/RNA_pol_sf"/>
</dbReference>
<dbReference type="Gene3D" id="1.10.287.690">
    <property type="entry name" value="Helix hairpin bin"/>
    <property type="match status" value="1"/>
</dbReference>
<dbReference type="InterPro" id="IPR017964">
    <property type="entry name" value="DNA-dir_DNA_pol_B_CS"/>
</dbReference>
<feature type="domain" description="DNA-directed DNA polymerase family B exonuclease" evidence="10">
    <location>
        <begin position="115"/>
        <end position="336"/>
    </location>
</feature>
<dbReference type="PRINTS" id="PR00106">
    <property type="entry name" value="DNAPOLB"/>
</dbReference>
<dbReference type="InterPro" id="IPR006133">
    <property type="entry name" value="DNA-dir_DNA_pol_B_exonuc"/>
</dbReference>
<keyword evidence="12" id="KW-1185">Reference proteome</keyword>
<feature type="compositionally biased region" description="Basic and acidic residues" evidence="8">
    <location>
        <begin position="883"/>
        <end position="897"/>
    </location>
</feature>
<feature type="domain" description="DNA-directed DNA polymerase family B multifunctional" evidence="9">
    <location>
        <begin position="400"/>
        <end position="861"/>
    </location>
</feature>
<dbReference type="SUPFAM" id="SSF56672">
    <property type="entry name" value="DNA/RNA polymerases"/>
    <property type="match status" value="1"/>
</dbReference>
<dbReference type="Proteomes" id="UP000010866">
    <property type="component" value="Plasmid pMETHO01"/>
</dbReference>
<evidence type="ECO:0000256" key="2">
    <source>
        <dbReference type="ARBA" id="ARBA00022679"/>
    </source>
</evidence>
<name>L0L3C7_METHD</name>
<gene>
    <name evidence="11" type="ordered locus">Metho_2679</name>
</gene>
<geneLocation type="plasmid" evidence="11 12">
    <name>pMETHO01</name>
</geneLocation>
<evidence type="ECO:0000256" key="5">
    <source>
        <dbReference type="ARBA" id="ARBA00023125"/>
    </source>
</evidence>
<keyword evidence="11" id="KW-0614">Plasmid</keyword>
<keyword evidence="7" id="KW-0235">DNA replication</keyword>
<dbReference type="Pfam" id="PF03104">
    <property type="entry name" value="DNA_pol_B_exo1"/>
    <property type="match status" value="1"/>
</dbReference>
<dbReference type="GO" id="GO:0006261">
    <property type="term" value="P:DNA-templated DNA replication"/>
    <property type="evidence" value="ECO:0007669"/>
    <property type="project" value="TreeGrafter"/>
</dbReference>
<dbReference type="InterPro" id="IPR023211">
    <property type="entry name" value="DNA_pol_palm_dom_sf"/>
</dbReference>
<evidence type="ECO:0000256" key="8">
    <source>
        <dbReference type="SAM" id="MobiDB-lite"/>
    </source>
</evidence>
<dbReference type="InterPro" id="IPR042087">
    <property type="entry name" value="DNA_pol_B_thumb"/>
</dbReference>
<dbReference type="GO" id="GO:0003677">
    <property type="term" value="F:DNA binding"/>
    <property type="evidence" value="ECO:0007669"/>
    <property type="project" value="UniProtKB-KW"/>
</dbReference>
<feature type="region of interest" description="Disordered" evidence="8">
    <location>
        <begin position="880"/>
        <end position="924"/>
    </location>
</feature>
<evidence type="ECO:0000259" key="9">
    <source>
        <dbReference type="Pfam" id="PF00136"/>
    </source>
</evidence>
<evidence type="ECO:0000313" key="12">
    <source>
        <dbReference type="Proteomes" id="UP000010866"/>
    </source>
</evidence>
<organism evidence="11 12">
    <name type="scientific">Methanomethylovorans hollandica (strain DSM 15978 / NBRC 107637 / DMS1)</name>
    <dbReference type="NCBI Taxonomy" id="867904"/>
    <lineage>
        <taxon>Archaea</taxon>
        <taxon>Methanobacteriati</taxon>
        <taxon>Methanobacteriota</taxon>
        <taxon>Stenosarchaea group</taxon>
        <taxon>Methanomicrobia</taxon>
        <taxon>Methanosarcinales</taxon>
        <taxon>Methanosarcinaceae</taxon>
        <taxon>Methanomethylovorans</taxon>
    </lineage>
</organism>
<dbReference type="Pfam" id="PF00136">
    <property type="entry name" value="DNA_pol_B"/>
    <property type="match status" value="1"/>
</dbReference>
<dbReference type="InterPro" id="IPR012337">
    <property type="entry name" value="RNaseH-like_sf"/>
</dbReference>
<dbReference type="InterPro" id="IPR036397">
    <property type="entry name" value="RNaseH_sf"/>
</dbReference>
<dbReference type="EMBL" id="CP003363">
    <property type="protein sequence ID" value="AGB50809.1"/>
    <property type="molecule type" value="Genomic_DNA"/>
</dbReference>
<dbReference type="Gene3D" id="1.10.132.60">
    <property type="entry name" value="DNA polymerase family B, C-terminal domain"/>
    <property type="match status" value="1"/>
</dbReference>
<dbReference type="AlphaFoldDB" id="L0L3C7"/>
<evidence type="ECO:0000313" key="11">
    <source>
        <dbReference type="EMBL" id="AGB50809.1"/>
    </source>
</evidence>
<dbReference type="EC" id="2.7.7.7" evidence="7"/>
<dbReference type="InterPro" id="IPR006172">
    <property type="entry name" value="DNA-dir_DNA_pol_B"/>
</dbReference>
<dbReference type="PROSITE" id="PS00116">
    <property type="entry name" value="DNA_POLYMERASE_B"/>
    <property type="match status" value="1"/>
</dbReference>
<evidence type="ECO:0000259" key="10">
    <source>
        <dbReference type="Pfam" id="PF03104"/>
    </source>
</evidence>
<keyword evidence="3 7" id="KW-0548">Nucleotidyltransferase</keyword>
<evidence type="ECO:0000256" key="6">
    <source>
        <dbReference type="ARBA" id="ARBA00049244"/>
    </source>
</evidence>
<keyword evidence="5 7" id="KW-0238">DNA-binding</keyword>
<evidence type="ECO:0000256" key="4">
    <source>
        <dbReference type="ARBA" id="ARBA00022932"/>
    </source>
</evidence>
<dbReference type="GO" id="GO:0000166">
    <property type="term" value="F:nucleotide binding"/>
    <property type="evidence" value="ECO:0007669"/>
    <property type="project" value="InterPro"/>
</dbReference>
<keyword evidence="2 7" id="KW-0808">Transferase</keyword>
<dbReference type="SMART" id="SM00486">
    <property type="entry name" value="POLBc"/>
    <property type="match status" value="1"/>
</dbReference>
<reference evidence="12" key="1">
    <citation type="submission" date="2012-02" db="EMBL/GenBank/DDBJ databases">
        <title>Complete sequence of plasmid of Methanomethylovorans hollandica DSM 15978.</title>
        <authorList>
            <person name="Lucas S."/>
            <person name="Copeland A."/>
            <person name="Lapidus A."/>
            <person name="Glavina del Rio T."/>
            <person name="Dalin E."/>
            <person name="Tice H."/>
            <person name="Bruce D."/>
            <person name="Goodwin L."/>
            <person name="Pitluck S."/>
            <person name="Peters L."/>
            <person name="Mikhailova N."/>
            <person name="Held B."/>
            <person name="Kyrpides N."/>
            <person name="Mavromatis K."/>
            <person name="Ivanova N."/>
            <person name="Brettin T."/>
            <person name="Detter J.C."/>
            <person name="Han C."/>
            <person name="Larimer F."/>
            <person name="Land M."/>
            <person name="Hauser L."/>
            <person name="Markowitz V."/>
            <person name="Cheng J.-F."/>
            <person name="Hugenholtz P."/>
            <person name="Woyke T."/>
            <person name="Wu D."/>
            <person name="Spring S."/>
            <person name="Schroeder M."/>
            <person name="Brambilla E."/>
            <person name="Klenk H.-P."/>
            <person name="Eisen J.A."/>
        </authorList>
    </citation>
    <scope>NUCLEOTIDE SEQUENCE [LARGE SCALE GENOMIC DNA]</scope>
    <source>
        <strain evidence="12">DSM 15978 / NBRC 107637 / DMS1</strain>
        <plasmid evidence="12">Plasmid pMETHO01</plasmid>
    </source>
</reference>
<evidence type="ECO:0000256" key="7">
    <source>
        <dbReference type="RuleBase" id="RU000442"/>
    </source>
</evidence>
<protein>
    <recommendedName>
        <fullName evidence="7">DNA polymerase</fullName>
        <ecNumber evidence="7">2.7.7.7</ecNumber>
    </recommendedName>
</protein>
<dbReference type="RefSeq" id="WP_015313941.1">
    <property type="nucleotide sequence ID" value="NC_019972.1"/>
</dbReference>
<evidence type="ECO:0000256" key="3">
    <source>
        <dbReference type="ARBA" id="ARBA00022695"/>
    </source>
</evidence>
<dbReference type="OrthoDB" id="323192at2157"/>
<dbReference type="PANTHER" id="PTHR10322:SF23">
    <property type="entry name" value="DNA POLYMERASE DELTA CATALYTIC SUBUNIT"/>
    <property type="match status" value="1"/>
</dbReference>
<dbReference type="Gene3D" id="3.30.342.10">
    <property type="entry name" value="DNA Polymerase, chain B, domain 1"/>
    <property type="match status" value="1"/>
</dbReference>
<accession>L0L3C7</accession>
<evidence type="ECO:0000256" key="1">
    <source>
        <dbReference type="ARBA" id="ARBA00005755"/>
    </source>
</evidence>
<dbReference type="GeneID" id="14401641"/>
<dbReference type="InterPro" id="IPR006134">
    <property type="entry name" value="DNA-dir_DNA_pol_B_multi_dom"/>
</dbReference>
<comment type="catalytic activity">
    <reaction evidence="6 7">
        <text>DNA(n) + a 2'-deoxyribonucleoside 5'-triphosphate = DNA(n+1) + diphosphate</text>
        <dbReference type="Rhea" id="RHEA:22508"/>
        <dbReference type="Rhea" id="RHEA-COMP:17339"/>
        <dbReference type="Rhea" id="RHEA-COMP:17340"/>
        <dbReference type="ChEBI" id="CHEBI:33019"/>
        <dbReference type="ChEBI" id="CHEBI:61560"/>
        <dbReference type="ChEBI" id="CHEBI:173112"/>
        <dbReference type="EC" id="2.7.7.7"/>
    </reaction>
</comment>
<dbReference type="Gene3D" id="3.30.420.10">
    <property type="entry name" value="Ribonuclease H-like superfamily/Ribonuclease H"/>
    <property type="match status" value="1"/>
</dbReference>